<reference evidence="2 3" key="1">
    <citation type="journal article" date="2019" name="Int. J. Syst. Evol. Microbiol.">
        <title>The Global Catalogue of Microorganisms (GCM) 10K type strain sequencing project: providing services to taxonomists for standard genome sequencing and annotation.</title>
        <authorList>
            <consortium name="The Broad Institute Genomics Platform"/>
            <consortium name="The Broad Institute Genome Sequencing Center for Infectious Disease"/>
            <person name="Wu L."/>
            <person name="Ma J."/>
        </authorList>
    </citation>
    <scope>NUCLEOTIDE SEQUENCE [LARGE SCALE GENOMIC DNA]</scope>
    <source>
        <strain evidence="2 3">NBRC 111368</strain>
    </source>
</reference>
<accession>A0ABD5RZC1</accession>
<evidence type="ECO:0000256" key="1">
    <source>
        <dbReference type="SAM" id="MobiDB-lite"/>
    </source>
</evidence>
<dbReference type="Pfam" id="PF06348">
    <property type="entry name" value="DUF1059"/>
    <property type="match status" value="1"/>
</dbReference>
<dbReference type="EMBL" id="JBHSWU010000245">
    <property type="protein sequence ID" value="MFC6724671.1"/>
    <property type="molecule type" value="Genomic_DNA"/>
</dbReference>
<organism evidence="2 3">
    <name type="scientific">Halobium palmae</name>
    <dbReference type="NCBI Taxonomy" id="1776492"/>
    <lineage>
        <taxon>Archaea</taxon>
        <taxon>Methanobacteriati</taxon>
        <taxon>Methanobacteriota</taxon>
        <taxon>Stenosarchaea group</taxon>
        <taxon>Halobacteria</taxon>
        <taxon>Halobacteriales</taxon>
        <taxon>Haloferacaceae</taxon>
        <taxon>Halobium</taxon>
    </lineage>
</organism>
<evidence type="ECO:0000313" key="2">
    <source>
        <dbReference type="EMBL" id="MFC6724671.1"/>
    </source>
</evidence>
<name>A0ABD5RZC1_9EURY</name>
<keyword evidence="3" id="KW-1185">Reference proteome</keyword>
<proteinExistence type="predicted"/>
<dbReference type="Proteomes" id="UP001596328">
    <property type="component" value="Unassembled WGS sequence"/>
</dbReference>
<dbReference type="InterPro" id="IPR009409">
    <property type="entry name" value="DUF1059"/>
</dbReference>
<sequence>MNNEYACTQEGCTFTMRSEDEGEVIHMVREHAENRHGMSITDKDVRKGMTRPA</sequence>
<gene>
    <name evidence="2" type="ORF">ACFQE1_09830</name>
</gene>
<feature type="compositionally biased region" description="Basic and acidic residues" evidence="1">
    <location>
        <begin position="31"/>
        <end position="47"/>
    </location>
</feature>
<dbReference type="AlphaFoldDB" id="A0ABD5RZC1"/>
<evidence type="ECO:0000313" key="3">
    <source>
        <dbReference type="Proteomes" id="UP001596328"/>
    </source>
</evidence>
<protein>
    <submittedName>
        <fullName evidence="2">DUF1059 domain-containing protein</fullName>
    </submittedName>
</protein>
<comment type="caution">
    <text evidence="2">The sequence shown here is derived from an EMBL/GenBank/DDBJ whole genome shotgun (WGS) entry which is preliminary data.</text>
</comment>
<feature type="region of interest" description="Disordered" evidence="1">
    <location>
        <begin position="31"/>
        <end position="53"/>
    </location>
</feature>